<dbReference type="AlphaFoldDB" id="A0AAU2JVT4"/>
<gene>
    <name evidence="2" type="ORF">OG327_23175</name>
</gene>
<accession>A0AAU2JVT4</accession>
<name>A0AAU2JVT4_9ACTN</name>
<sequence>MAGEQQHAHETVAPQAGHEQQTCPACGSPVDTVVRRRKSLGIFVPEWSPGPCRNPDCPACATPEDLP</sequence>
<evidence type="ECO:0000313" key="2">
    <source>
        <dbReference type="EMBL" id="WTU75996.1"/>
    </source>
</evidence>
<feature type="region of interest" description="Disordered" evidence="1">
    <location>
        <begin position="1"/>
        <end position="27"/>
    </location>
</feature>
<protein>
    <recommendedName>
        <fullName evidence="3">Small CPxCG-related zinc finger protein</fullName>
    </recommendedName>
</protein>
<evidence type="ECO:0008006" key="3">
    <source>
        <dbReference type="Google" id="ProtNLM"/>
    </source>
</evidence>
<organism evidence="2">
    <name type="scientific">Streptomyces sp. NBC_00049</name>
    <dbReference type="NCBI Taxonomy" id="2903617"/>
    <lineage>
        <taxon>Bacteria</taxon>
        <taxon>Bacillati</taxon>
        <taxon>Actinomycetota</taxon>
        <taxon>Actinomycetes</taxon>
        <taxon>Kitasatosporales</taxon>
        <taxon>Streptomycetaceae</taxon>
        <taxon>Streptomyces</taxon>
    </lineage>
</organism>
<feature type="compositionally biased region" description="Basic and acidic residues" evidence="1">
    <location>
        <begin position="1"/>
        <end position="10"/>
    </location>
</feature>
<proteinExistence type="predicted"/>
<dbReference type="EMBL" id="CP108264">
    <property type="protein sequence ID" value="WTU75996.1"/>
    <property type="molecule type" value="Genomic_DNA"/>
</dbReference>
<reference evidence="2" key="1">
    <citation type="submission" date="2022-10" db="EMBL/GenBank/DDBJ databases">
        <title>The complete genomes of actinobacterial strains from the NBC collection.</title>
        <authorList>
            <person name="Joergensen T.S."/>
            <person name="Alvarez Arevalo M."/>
            <person name="Sterndorff E.B."/>
            <person name="Faurdal D."/>
            <person name="Vuksanovic O."/>
            <person name="Mourched A.-S."/>
            <person name="Charusanti P."/>
            <person name="Shaw S."/>
            <person name="Blin K."/>
            <person name="Weber T."/>
        </authorList>
    </citation>
    <scope>NUCLEOTIDE SEQUENCE</scope>
    <source>
        <strain evidence="2">NBC_00049</strain>
    </source>
</reference>
<evidence type="ECO:0000256" key="1">
    <source>
        <dbReference type="SAM" id="MobiDB-lite"/>
    </source>
</evidence>